<feature type="binding site" evidence="9">
    <location>
        <begin position="53"/>
        <end position="59"/>
    </location>
    <ligand>
        <name>ATP</name>
        <dbReference type="ChEBI" id="CHEBI:30616"/>
    </ligand>
</feature>
<dbReference type="Gene3D" id="3.40.50.620">
    <property type="entry name" value="HUPs"/>
    <property type="match status" value="1"/>
</dbReference>
<name>A0ABW0MI23_9BURK</name>
<dbReference type="Pfam" id="PF20974">
    <property type="entry name" value="tRNA-synt_1c_C2"/>
    <property type="match status" value="1"/>
</dbReference>
<comment type="subunit">
    <text evidence="9">Monomer.</text>
</comment>
<evidence type="ECO:0000256" key="8">
    <source>
        <dbReference type="ARBA" id="ARBA00048270"/>
    </source>
</evidence>
<dbReference type="InterPro" id="IPR020058">
    <property type="entry name" value="Glu/Gln-tRNA-synth_Ib_cat-dom"/>
</dbReference>
<dbReference type="InterPro" id="IPR020056">
    <property type="entry name" value="Rbsml_bL25/Gln-tRNA_synth_N"/>
</dbReference>
<evidence type="ECO:0000256" key="1">
    <source>
        <dbReference type="ARBA" id="ARBA00005594"/>
    </source>
</evidence>
<feature type="binding site" evidence="9">
    <location>
        <begin position="293"/>
        <end position="295"/>
    </location>
    <ligand>
        <name>ATP</name>
        <dbReference type="ChEBI" id="CHEBI:30616"/>
    </ligand>
</feature>
<keyword evidence="7 9" id="KW-0030">Aminoacyl-tRNA synthetase</keyword>
<evidence type="ECO:0000313" key="14">
    <source>
        <dbReference type="EMBL" id="MFC5476648.1"/>
    </source>
</evidence>
<dbReference type="Pfam" id="PF03950">
    <property type="entry name" value="tRNA-synt_1c_C"/>
    <property type="match status" value="1"/>
</dbReference>
<dbReference type="Gene3D" id="1.10.1160.10">
    <property type="entry name" value="Glutamyl-trna Synthetase, Domain 2"/>
    <property type="match status" value="1"/>
</dbReference>
<evidence type="ECO:0000256" key="6">
    <source>
        <dbReference type="ARBA" id="ARBA00022917"/>
    </source>
</evidence>
<evidence type="ECO:0000259" key="12">
    <source>
        <dbReference type="Pfam" id="PF03950"/>
    </source>
</evidence>
<dbReference type="EMBL" id="JBHSMR010000001">
    <property type="protein sequence ID" value="MFC5476648.1"/>
    <property type="molecule type" value="Genomic_DNA"/>
</dbReference>
<dbReference type="PANTHER" id="PTHR43097">
    <property type="entry name" value="GLUTAMINE-TRNA LIGASE"/>
    <property type="match status" value="1"/>
</dbReference>
<keyword evidence="5 9" id="KW-0067">ATP-binding</keyword>
<evidence type="ECO:0000259" key="13">
    <source>
        <dbReference type="Pfam" id="PF20974"/>
    </source>
</evidence>
<keyword evidence="2 9" id="KW-0963">Cytoplasm</keyword>
<accession>A0ABW0MI23</accession>
<comment type="subcellular location">
    <subcellularLocation>
        <location evidence="9">Cytoplasm</location>
    </subcellularLocation>
</comment>
<dbReference type="EC" id="6.1.1.18" evidence="9"/>
<proteinExistence type="inferred from homology"/>
<dbReference type="PRINTS" id="PR00987">
    <property type="entry name" value="TRNASYNTHGLU"/>
</dbReference>
<feature type="domain" description="tRNA synthetases class I (E and Q) anti-codon binding" evidence="13">
    <location>
        <begin position="489"/>
        <end position="561"/>
    </location>
</feature>
<keyword evidence="6 9" id="KW-0648">Protein biosynthesis</keyword>
<protein>
    <recommendedName>
        <fullName evidence="9">Glutamine--tRNA ligase</fullName>
        <ecNumber evidence="9">6.1.1.18</ecNumber>
    </recommendedName>
    <alternativeName>
        <fullName evidence="9">Glutaminyl-tRNA synthetase</fullName>
        <shortName evidence="9">GlnRS</shortName>
    </alternativeName>
</protein>
<dbReference type="SUPFAM" id="SSF50715">
    <property type="entry name" value="Ribosomal protein L25-like"/>
    <property type="match status" value="1"/>
</dbReference>
<feature type="domain" description="Glutamyl/glutaminyl-tRNA synthetase class Ib anti-codon binding" evidence="12">
    <location>
        <begin position="364"/>
        <end position="469"/>
    </location>
</feature>
<dbReference type="Pfam" id="PF00749">
    <property type="entry name" value="tRNA-synt_1c"/>
    <property type="match status" value="1"/>
</dbReference>
<feature type="domain" description="Glutamyl/glutaminyl-tRNA synthetase class Ib catalytic" evidence="11">
    <location>
        <begin position="40"/>
        <end position="349"/>
    </location>
</feature>
<feature type="binding site" evidence="9">
    <location>
        <begin position="285"/>
        <end position="286"/>
    </location>
    <ligand>
        <name>ATP</name>
        <dbReference type="ChEBI" id="CHEBI:30616"/>
    </ligand>
</feature>
<dbReference type="InterPro" id="IPR049437">
    <property type="entry name" value="tRNA-synt_1c_C2"/>
</dbReference>
<evidence type="ECO:0000313" key="15">
    <source>
        <dbReference type="Proteomes" id="UP001596101"/>
    </source>
</evidence>
<feature type="binding site" evidence="9">
    <location>
        <position position="231"/>
    </location>
    <ligand>
        <name>L-glutamine</name>
        <dbReference type="ChEBI" id="CHEBI:58359"/>
    </ligand>
</feature>
<dbReference type="InterPro" id="IPR022861">
    <property type="entry name" value="Gln_tRNA_ligase_bac"/>
</dbReference>
<reference evidence="15" key="1">
    <citation type="journal article" date="2019" name="Int. J. Syst. Evol. Microbiol.">
        <title>The Global Catalogue of Microorganisms (GCM) 10K type strain sequencing project: providing services to taxonomists for standard genome sequencing and annotation.</title>
        <authorList>
            <consortium name="The Broad Institute Genomics Platform"/>
            <consortium name="The Broad Institute Genome Sequencing Center for Infectious Disease"/>
            <person name="Wu L."/>
            <person name="Ma J."/>
        </authorList>
    </citation>
    <scope>NUCLEOTIDE SEQUENCE [LARGE SCALE GENOMIC DNA]</scope>
    <source>
        <strain evidence="15">CCUG 43111</strain>
    </source>
</reference>
<keyword evidence="4 9" id="KW-0547">Nucleotide-binding</keyword>
<feature type="binding site" evidence="9">
    <location>
        <position position="250"/>
    </location>
    <ligand>
        <name>ATP</name>
        <dbReference type="ChEBI" id="CHEBI:30616"/>
    </ligand>
</feature>
<dbReference type="PROSITE" id="PS00178">
    <property type="entry name" value="AA_TRNA_LIGASE_I"/>
    <property type="match status" value="1"/>
</dbReference>
<organism evidence="14 15">
    <name type="scientific">Massilia suwonensis</name>
    <dbReference type="NCBI Taxonomy" id="648895"/>
    <lineage>
        <taxon>Bacteria</taxon>
        <taxon>Pseudomonadati</taxon>
        <taxon>Pseudomonadota</taxon>
        <taxon>Betaproteobacteria</taxon>
        <taxon>Burkholderiales</taxon>
        <taxon>Oxalobacteraceae</taxon>
        <taxon>Telluria group</taxon>
        <taxon>Massilia</taxon>
    </lineage>
</organism>
<dbReference type="NCBIfam" id="TIGR00440">
    <property type="entry name" value="glnS"/>
    <property type="match status" value="1"/>
</dbReference>
<keyword evidence="3 9" id="KW-0436">Ligase</keyword>
<feature type="binding site" evidence="9">
    <location>
        <position position="79"/>
    </location>
    <ligand>
        <name>L-glutamine</name>
        <dbReference type="ChEBI" id="CHEBI:58359"/>
    </ligand>
</feature>
<dbReference type="Gene3D" id="2.40.240.10">
    <property type="entry name" value="Ribosomal Protein L25, Chain P"/>
    <property type="match status" value="2"/>
</dbReference>
<feature type="short sequence motif" description="'HIGH' region" evidence="9">
    <location>
        <begin position="46"/>
        <end position="56"/>
    </location>
</feature>
<dbReference type="InterPro" id="IPR020061">
    <property type="entry name" value="Glu_tRNA_lig_a-bdl"/>
</dbReference>
<comment type="catalytic activity">
    <reaction evidence="8 9">
        <text>tRNA(Gln) + L-glutamine + ATP = L-glutaminyl-tRNA(Gln) + AMP + diphosphate</text>
        <dbReference type="Rhea" id="RHEA:20121"/>
        <dbReference type="Rhea" id="RHEA-COMP:9662"/>
        <dbReference type="Rhea" id="RHEA-COMP:9681"/>
        <dbReference type="ChEBI" id="CHEBI:30616"/>
        <dbReference type="ChEBI" id="CHEBI:33019"/>
        <dbReference type="ChEBI" id="CHEBI:58359"/>
        <dbReference type="ChEBI" id="CHEBI:78442"/>
        <dbReference type="ChEBI" id="CHEBI:78521"/>
        <dbReference type="ChEBI" id="CHEBI:456215"/>
        <dbReference type="EC" id="6.1.1.18"/>
    </reaction>
</comment>
<dbReference type="HAMAP" id="MF_00126">
    <property type="entry name" value="Gln_tRNA_synth"/>
    <property type="match status" value="1"/>
</dbReference>
<comment type="caution">
    <text evidence="14">The sequence shown here is derived from an EMBL/GenBank/DDBJ whole genome shotgun (WGS) entry which is preliminary data.</text>
</comment>
<evidence type="ECO:0000256" key="10">
    <source>
        <dbReference type="RuleBase" id="RU363037"/>
    </source>
</evidence>
<dbReference type="InterPro" id="IPR050132">
    <property type="entry name" value="Gln/Glu-tRNA_Ligase"/>
</dbReference>
<dbReference type="InterPro" id="IPR011035">
    <property type="entry name" value="Ribosomal_bL25/Gln-tRNA_synth"/>
</dbReference>
<dbReference type="GO" id="GO:0016874">
    <property type="term" value="F:ligase activity"/>
    <property type="evidence" value="ECO:0007669"/>
    <property type="project" value="UniProtKB-KW"/>
</dbReference>
<dbReference type="InterPro" id="IPR001412">
    <property type="entry name" value="aa-tRNA-synth_I_CS"/>
</dbReference>
<dbReference type="SUPFAM" id="SSF52374">
    <property type="entry name" value="Nucleotidylyl transferase"/>
    <property type="match status" value="1"/>
</dbReference>
<evidence type="ECO:0000256" key="4">
    <source>
        <dbReference type="ARBA" id="ARBA00022741"/>
    </source>
</evidence>
<comment type="similarity">
    <text evidence="1 9 10">Belongs to the class-I aminoacyl-tRNA synthetase family.</text>
</comment>
<dbReference type="Proteomes" id="UP001596101">
    <property type="component" value="Unassembled WGS sequence"/>
</dbReference>
<dbReference type="NCBIfam" id="NF011291">
    <property type="entry name" value="PRK14703.1"/>
    <property type="match status" value="1"/>
</dbReference>
<evidence type="ECO:0000256" key="2">
    <source>
        <dbReference type="ARBA" id="ARBA00022490"/>
    </source>
</evidence>
<dbReference type="InterPro" id="IPR020059">
    <property type="entry name" value="Glu/Gln-tRNA-synth_Ib_codon-bd"/>
</dbReference>
<comment type="caution">
    <text evidence="9">Lacks conserved residue(s) required for the propagation of feature annotation.</text>
</comment>
<feature type="binding site" evidence="9">
    <location>
        <begin position="47"/>
        <end position="49"/>
    </location>
    <ligand>
        <name>ATP</name>
        <dbReference type="ChEBI" id="CHEBI:30616"/>
    </ligand>
</feature>
<evidence type="ECO:0000259" key="11">
    <source>
        <dbReference type="Pfam" id="PF00749"/>
    </source>
</evidence>
<sequence length="584" mass="66391">MSNDKNKAAAAPVPPSNFLRAIIDNDLAAGTHKRDGMPPVITRFPPEPNGYLHIGHAKSICLNFGLARDYAGRCHLRFDDTNPEKEDQEYVDTIMDSVKWLGFSWEQGGEQYLHYASDYFDKLYEIAEYLIQKGLAYVDSQSAEDMAKNRGNFGTPGTNSPFRNRPIEESLQLFRDMKAGKYKDGEHILRAKMSEDAMSSPNMTNRDPALYRIRHAHHHRTGDDWCIYPMYDYTHPLSDAMESITHSICTLEFQDHRPFYDWLIATATEGGFFTPPVPRQYEMSRLNLTYVVMSKRKLRQLVDEGIVSGWDDPRMPTIVGLRRRGYTPESIQLFSERIGVSKSDGWIDMSTLEGALRDDLDPKAPRAIAVLRPLKLIVENFPEGEAHECSSPVHPHHPEWGVRTFPFTRELWIEQEDFMETPTKGYFRFTPPVGDQPGSRVRLKYGYVVECTGYDKDADGKVTAVRVKYFEDSKSGTPGADNYKVKGNITWVSAASALEAEVRLYDRLFLDAHPDAGGKDFKALLNPNALETVTAYLEPGMANAQPEQRFQFERHGYFVADQVDSKPGKPVFNRVTTLKDSWGK</sequence>
<evidence type="ECO:0000256" key="7">
    <source>
        <dbReference type="ARBA" id="ARBA00023146"/>
    </source>
</evidence>
<evidence type="ECO:0000256" key="3">
    <source>
        <dbReference type="ARBA" id="ARBA00022598"/>
    </source>
</evidence>
<dbReference type="InterPro" id="IPR014729">
    <property type="entry name" value="Rossmann-like_a/b/a_fold"/>
</dbReference>
<dbReference type="CDD" id="cd00807">
    <property type="entry name" value="GlnRS_core"/>
    <property type="match status" value="1"/>
</dbReference>
<evidence type="ECO:0000256" key="5">
    <source>
        <dbReference type="ARBA" id="ARBA00022840"/>
    </source>
</evidence>
<feature type="short sequence motif" description="'KMSKS' region" evidence="9">
    <location>
        <begin position="292"/>
        <end position="296"/>
    </location>
</feature>
<dbReference type="InterPro" id="IPR004514">
    <property type="entry name" value="Gln-tRNA-synth"/>
</dbReference>
<dbReference type="PANTHER" id="PTHR43097:SF5">
    <property type="entry name" value="GLUTAMATE--TRNA LIGASE"/>
    <property type="match status" value="1"/>
</dbReference>
<dbReference type="RefSeq" id="WP_379750823.1">
    <property type="nucleotide sequence ID" value="NZ_JBHSMR010000001.1"/>
</dbReference>
<gene>
    <name evidence="9" type="primary">glnS</name>
    <name evidence="14" type="ORF">ACFPQ5_00490</name>
</gene>
<dbReference type="Gene3D" id="3.90.800.10">
    <property type="entry name" value="Glutamyl-tRNA Synthetase, Domain 3"/>
    <property type="match status" value="1"/>
</dbReference>
<keyword evidence="15" id="KW-1185">Reference proteome</keyword>
<evidence type="ECO:0000256" key="9">
    <source>
        <dbReference type="HAMAP-Rule" id="MF_00126"/>
    </source>
</evidence>
<dbReference type="InterPro" id="IPR000924">
    <property type="entry name" value="Glu/Gln-tRNA-synth"/>
</dbReference>